<reference evidence="3 4" key="1">
    <citation type="journal article" date="2020" name="Nature">
        <title>Bacterial chemolithoautotrophy via manganese oxidation.</title>
        <authorList>
            <person name="Yu H."/>
            <person name="Leadbetter J.R."/>
        </authorList>
    </citation>
    <scope>NUCLEOTIDE SEQUENCE [LARGE SCALE GENOMIC DNA]</scope>
    <source>
        <strain evidence="3 4">RBP-1</strain>
    </source>
</reference>
<gene>
    <name evidence="3" type="ORF">RAMLITH_17335</name>
</gene>
<evidence type="ECO:0000313" key="3">
    <source>
        <dbReference type="EMBL" id="NKE67589.1"/>
    </source>
</evidence>
<feature type="region of interest" description="Disordered" evidence="1">
    <location>
        <begin position="41"/>
        <end position="66"/>
    </location>
</feature>
<keyword evidence="2" id="KW-0812">Transmembrane</keyword>
<dbReference type="Proteomes" id="UP000521868">
    <property type="component" value="Unassembled WGS sequence"/>
</dbReference>
<comment type="caution">
    <text evidence="3">The sequence shown here is derived from an EMBL/GenBank/DDBJ whole genome shotgun (WGS) entry which is preliminary data.</text>
</comment>
<sequence>MNQDVISATQSFKRLICRVLIGLFVFAQLSVAAYACPDLSRSGAHHSDNEPSASVEMVSDTTGADGPAHGLHTSGEHRYVGMDPGSPNLCMGHCQAGNQSVDYTPAPTVSPALMTVMYTLPPAEEAVAAPRTSLLLGGQPGASEPPHAILHCCFRD</sequence>
<name>A0A7X6DI41_9BURK</name>
<dbReference type="AlphaFoldDB" id="A0A7X6DI41"/>
<keyword evidence="2" id="KW-0472">Membrane</keyword>
<proteinExistence type="predicted"/>
<evidence type="ECO:0000256" key="1">
    <source>
        <dbReference type="SAM" id="MobiDB-lite"/>
    </source>
</evidence>
<keyword evidence="2" id="KW-1133">Transmembrane helix</keyword>
<organism evidence="3 4">
    <name type="scientific">Ramlibacter lithotrophicus</name>
    <dbReference type="NCBI Taxonomy" id="2606681"/>
    <lineage>
        <taxon>Bacteria</taxon>
        <taxon>Pseudomonadati</taxon>
        <taxon>Pseudomonadota</taxon>
        <taxon>Betaproteobacteria</taxon>
        <taxon>Burkholderiales</taxon>
        <taxon>Comamonadaceae</taxon>
        <taxon>Ramlibacter</taxon>
    </lineage>
</organism>
<feature type="transmembrane region" description="Helical" evidence="2">
    <location>
        <begin position="15"/>
        <end position="35"/>
    </location>
</feature>
<dbReference type="EMBL" id="VTOX01000006">
    <property type="protein sequence ID" value="NKE67589.1"/>
    <property type="molecule type" value="Genomic_DNA"/>
</dbReference>
<dbReference type="RefSeq" id="WP_168108701.1">
    <property type="nucleotide sequence ID" value="NZ_VTOX01000006.1"/>
</dbReference>
<keyword evidence="4" id="KW-1185">Reference proteome</keyword>
<evidence type="ECO:0000256" key="2">
    <source>
        <dbReference type="SAM" id="Phobius"/>
    </source>
</evidence>
<evidence type="ECO:0000313" key="4">
    <source>
        <dbReference type="Proteomes" id="UP000521868"/>
    </source>
</evidence>
<protein>
    <submittedName>
        <fullName evidence="3">Uncharacterized protein</fullName>
    </submittedName>
</protein>
<accession>A0A7X6DI41</accession>